<comment type="pathway">
    <text evidence="1">Protein modification; protein glycosylation.</text>
</comment>
<dbReference type="GO" id="GO:0016757">
    <property type="term" value="F:glycosyltransferase activity"/>
    <property type="evidence" value="ECO:0007669"/>
    <property type="project" value="UniProtKB-KW"/>
</dbReference>
<dbReference type="InterPro" id="IPR019734">
    <property type="entry name" value="TPR_rpt"/>
</dbReference>
<evidence type="ECO:0000313" key="6">
    <source>
        <dbReference type="EMBL" id="TQL98439.1"/>
    </source>
</evidence>
<organism evidence="6 7">
    <name type="scientific">Actinoallomurus bryophytorum</name>
    <dbReference type="NCBI Taxonomy" id="1490222"/>
    <lineage>
        <taxon>Bacteria</taxon>
        <taxon>Bacillati</taxon>
        <taxon>Actinomycetota</taxon>
        <taxon>Actinomycetes</taxon>
        <taxon>Streptosporangiales</taxon>
        <taxon>Thermomonosporaceae</taxon>
        <taxon>Actinoallomurus</taxon>
    </lineage>
</organism>
<dbReference type="Pfam" id="PF12770">
    <property type="entry name" value="CHAT"/>
    <property type="match status" value="1"/>
</dbReference>
<dbReference type="InterPro" id="IPR024983">
    <property type="entry name" value="CHAT_dom"/>
</dbReference>
<proteinExistence type="predicted"/>
<feature type="domain" description="CHAT" evidence="5">
    <location>
        <begin position="712"/>
        <end position="980"/>
    </location>
</feature>
<dbReference type="InterPro" id="IPR011990">
    <property type="entry name" value="TPR-like_helical_dom_sf"/>
</dbReference>
<dbReference type="RefSeq" id="WP_185792304.1">
    <property type="nucleotide sequence ID" value="NZ_VFOZ01000001.1"/>
</dbReference>
<dbReference type="AlphaFoldDB" id="A0A543CMX5"/>
<dbReference type="InterPro" id="IPR051939">
    <property type="entry name" value="Glycosyltr_41/O-GlcNAc_trsf"/>
</dbReference>
<dbReference type="Pfam" id="PF13414">
    <property type="entry name" value="TPR_11"/>
    <property type="match status" value="1"/>
</dbReference>
<dbReference type="SMART" id="SM00028">
    <property type="entry name" value="TPR"/>
    <property type="match status" value="5"/>
</dbReference>
<keyword evidence="4" id="KW-0802">TPR repeat</keyword>
<dbReference type="PANTHER" id="PTHR44835:SF1">
    <property type="entry name" value="PROTEIN O-GLCNAC TRANSFERASE"/>
    <property type="match status" value="1"/>
</dbReference>
<evidence type="ECO:0000256" key="1">
    <source>
        <dbReference type="ARBA" id="ARBA00004922"/>
    </source>
</evidence>
<name>A0A543CMX5_9ACTN</name>
<dbReference type="SUPFAM" id="SSF81901">
    <property type="entry name" value="HCP-like"/>
    <property type="match status" value="1"/>
</dbReference>
<dbReference type="Gene3D" id="1.25.40.10">
    <property type="entry name" value="Tetratricopeptide repeat domain"/>
    <property type="match status" value="3"/>
</dbReference>
<evidence type="ECO:0000313" key="7">
    <source>
        <dbReference type="Proteomes" id="UP000316096"/>
    </source>
</evidence>
<dbReference type="EMBL" id="VFOZ01000001">
    <property type="protein sequence ID" value="TQL98439.1"/>
    <property type="molecule type" value="Genomic_DNA"/>
</dbReference>
<dbReference type="PROSITE" id="PS50005">
    <property type="entry name" value="TPR"/>
    <property type="match status" value="1"/>
</dbReference>
<dbReference type="PANTHER" id="PTHR44835">
    <property type="entry name" value="UDP-N-ACETYLGLUCOSAMINE--PEPTIDE N-ACETYLGLUCOSAMINYLTRANSFERASE SPINDLY-RELATED"/>
    <property type="match status" value="1"/>
</dbReference>
<feature type="repeat" description="TPR" evidence="4">
    <location>
        <begin position="8"/>
        <end position="41"/>
    </location>
</feature>
<sequence>MKSAERRAEKLFEKGKAAYQLERYPQAIAAFESAIELVPNAPNSHFLLGVSRFNSGNIGGALIPFARCVYLEPGHRDARNGLGMALQSVGFSEQAAAHLARAAYEGNPQAPGTLAEMKMDFCRQCGGPLTTSLGGASPASPMSDCLRCAGEPPALTSPRQRTWSWAHRPPEDYRSQLSLPGAQLAQLGRDHRSRYARDGDADDIDQAITYLELAVATTVPVSESAERLTELGVAYRERFANHGLPADLDHAIDCHEQAIAIAPRAPGYHATLSSLGLAYSERYRHGGSAGDLDRAVALLDRALTSLPADPDHRTAILANAGMIYSRRFELSRTPSDLKRSVELLEQAVAATPDDHPRLAVRLSNLATAVEASDPGRAIALCERAVAATPDGDRRLYARLGNLGRCRLNRYDRTGLNTDLTEGLAALRRAAAATPDGDPELPSVLSQLAAGYLRAEPGRKGIDQLTVRALIGRLSTARNASPRARVQAGGNLGTLANAIGDHATAVEVLDAAVTLLPAVAAREADWADREHRFGEFAGLVSQAVAAHCAIGDPTGAAEIAELGRGILLAAQLDSRTDLTELDRQLPHFADSFRRVRDMLNVSSPGQAGNRAELWTRYENLVSQIRERPGFGRFLCTPQLLKLRHAAHGGTVVMVNSGREQADAILIGADGDPVPVPLPDLAPADISAMAGVLLSTIRASSGPAQLLWREDLKEVLGWLWKTIALPVSKALPPANGPQRIWWLPVGPLGVFPLHAAGHPGKPGALDAFVSSYIPTLRMLAYAHDRPPAGARRQLTVALAHTPGLPDLRGTIAEALNLVRDRPAIPPLLNWRASVDEVRAALPAATWVHFACHATADYGAPSKGGLRLNDGMLTIPEVSRLQLADAELAYLSACSTAHRSLVHADESINLASAFHLAGFRHVMASLWPLEDDFAADASQRFYDALKQGHSAADAALALHQVIRGLRTEYPDRPDLWAALIHSGP</sequence>
<evidence type="ECO:0000256" key="3">
    <source>
        <dbReference type="ARBA" id="ARBA00022679"/>
    </source>
</evidence>
<evidence type="ECO:0000259" key="5">
    <source>
        <dbReference type="Pfam" id="PF12770"/>
    </source>
</evidence>
<accession>A0A543CMX5</accession>
<reference evidence="6 7" key="1">
    <citation type="submission" date="2019-06" db="EMBL/GenBank/DDBJ databases">
        <title>Sequencing the genomes of 1000 actinobacteria strains.</title>
        <authorList>
            <person name="Klenk H.-P."/>
        </authorList>
    </citation>
    <scope>NUCLEOTIDE SEQUENCE [LARGE SCALE GENOMIC DNA]</scope>
    <source>
        <strain evidence="6 7">DSM 102200</strain>
    </source>
</reference>
<keyword evidence="2" id="KW-0328">Glycosyltransferase</keyword>
<evidence type="ECO:0000256" key="2">
    <source>
        <dbReference type="ARBA" id="ARBA00022676"/>
    </source>
</evidence>
<gene>
    <name evidence="6" type="ORF">FB559_4064</name>
</gene>
<comment type="caution">
    <text evidence="6">The sequence shown here is derived from an EMBL/GenBank/DDBJ whole genome shotgun (WGS) entry which is preliminary data.</text>
</comment>
<keyword evidence="3" id="KW-0808">Transferase</keyword>
<evidence type="ECO:0000256" key="4">
    <source>
        <dbReference type="PROSITE-ProRule" id="PRU00339"/>
    </source>
</evidence>
<dbReference type="Proteomes" id="UP000316096">
    <property type="component" value="Unassembled WGS sequence"/>
</dbReference>
<protein>
    <submittedName>
        <fullName evidence="6">CHAT domain-containing protein</fullName>
    </submittedName>
</protein>
<dbReference type="SUPFAM" id="SSF48452">
    <property type="entry name" value="TPR-like"/>
    <property type="match status" value="1"/>
</dbReference>
<keyword evidence="7" id="KW-1185">Reference proteome</keyword>